<organism evidence="10 11">
    <name type="scientific">Ampelomyces quisqualis</name>
    <name type="common">Powdery mildew agent</name>
    <dbReference type="NCBI Taxonomy" id="50730"/>
    <lineage>
        <taxon>Eukaryota</taxon>
        <taxon>Fungi</taxon>
        <taxon>Dikarya</taxon>
        <taxon>Ascomycota</taxon>
        <taxon>Pezizomycotina</taxon>
        <taxon>Dothideomycetes</taxon>
        <taxon>Pleosporomycetidae</taxon>
        <taxon>Pleosporales</taxon>
        <taxon>Pleosporineae</taxon>
        <taxon>Phaeosphaeriaceae</taxon>
        <taxon>Ampelomyces</taxon>
    </lineage>
</organism>
<sequence>MSHILRLLRTSRSSNPLHTLRSSRPIHSKTTNYFSPSHAPFPRPPPTRLSRRFHTSFDALAANQKANCNVLYSLMGVNVAVFGYAMYAKAQAQSGFPQLLLKHMHNWTLNYTHVIHNGMYWTLLTSAFSHIQIWHLTANMLTTYYLGQFLCSAAIITPARLLTIAIGSGVTGSLGFLYQRYLVTGGKGVDYASGLGFSGVVMGITSVAACLTPTAKVAIYGIIPVPLWGVVLGYAVYDGYYLNTNDRTAHAGHLGGLVFGIAYYLLKLRGL</sequence>
<evidence type="ECO:0000256" key="5">
    <source>
        <dbReference type="ARBA" id="ARBA00022989"/>
    </source>
</evidence>
<keyword evidence="6 8" id="KW-0472">Membrane</keyword>
<dbReference type="InterPro" id="IPR035952">
    <property type="entry name" value="Rhomboid-like_sf"/>
</dbReference>
<feature type="transmembrane region" description="Helical" evidence="8">
    <location>
        <begin position="218"/>
        <end position="237"/>
    </location>
</feature>
<dbReference type="InterPro" id="IPR050925">
    <property type="entry name" value="Rhomboid_protease_S54"/>
</dbReference>
<feature type="region of interest" description="Disordered" evidence="7">
    <location>
        <begin position="15"/>
        <end position="42"/>
    </location>
</feature>
<dbReference type="GO" id="GO:0004252">
    <property type="term" value="F:serine-type endopeptidase activity"/>
    <property type="evidence" value="ECO:0007669"/>
    <property type="project" value="InterPro"/>
</dbReference>
<dbReference type="InterPro" id="IPR022764">
    <property type="entry name" value="Peptidase_S54_rhomboid_dom"/>
</dbReference>
<comment type="subcellular location">
    <subcellularLocation>
        <location evidence="1">Membrane</location>
        <topology evidence="1">Multi-pass membrane protein</topology>
    </subcellularLocation>
</comment>
<dbReference type="GO" id="GO:0006465">
    <property type="term" value="P:signal peptide processing"/>
    <property type="evidence" value="ECO:0007669"/>
    <property type="project" value="TreeGrafter"/>
</dbReference>
<feature type="domain" description="Peptidase S54 rhomboid" evidence="9">
    <location>
        <begin position="118"/>
        <end position="268"/>
    </location>
</feature>
<feature type="transmembrane region" description="Helical" evidence="8">
    <location>
        <begin position="249"/>
        <end position="266"/>
    </location>
</feature>
<evidence type="ECO:0000256" key="6">
    <source>
        <dbReference type="ARBA" id="ARBA00023136"/>
    </source>
</evidence>
<dbReference type="PANTHER" id="PTHR43731">
    <property type="entry name" value="RHOMBOID PROTEASE"/>
    <property type="match status" value="1"/>
</dbReference>
<proteinExistence type="inferred from homology"/>
<reference evidence="10" key="1">
    <citation type="journal article" date="2020" name="Stud. Mycol.">
        <title>101 Dothideomycetes genomes: a test case for predicting lifestyles and emergence of pathogens.</title>
        <authorList>
            <person name="Haridas S."/>
            <person name="Albert R."/>
            <person name="Binder M."/>
            <person name="Bloem J."/>
            <person name="Labutti K."/>
            <person name="Salamov A."/>
            <person name="Andreopoulos B."/>
            <person name="Baker S."/>
            <person name="Barry K."/>
            <person name="Bills G."/>
            <person name="Bluhm B."/>
            <person name="Cannon C."/>
            <person name="Castanera R."/>
            <person name="Culley D."/>
            <person name="Daum C."/>
            <person name="Ezra D."/>
            <person name="Gonzalez J."/>
            <person name="Henrissat B."/>
            <person name="Kuo A."/>
            <person name="Liang C."/>
            <person name="Lipzen A."/>
            <person name="Lutzoni F."/>
            <person name="Magnuson J."/>
            <person name="Mondo S."/>
            <person name="Nolan M."/>
            <person name="Ohm R."/>
            <person name="Pangilinan J."/>
            <person name="Park H.-J."/>
            <person name="Ramirez L."/>
            <person name="Alfaro M."/>
            <person name="Sun H."/>
            <person name="Tritt A."/>
            <person name="Yoshinaga Y."/>
            <person name="Zwiers L.-H."/>
            <person name="Turgeon B."/>
            <person name="Goodwin S."/>
            <person name="Spatafora J."/>
            <person name="Crous P."/>
            <person name="Grigoriev I."/>
        </authorList>
    </citation>
    <scope>NUCLEOTIDE SEQUENCE</scope>
    <source>
        <strain evidence="10">HMLAC05119</strain>
    </source>
</reference>
<gene>
    <name evidence="10" type="ORF">BDU57DRAFT_508929</name>
</gene>
<evidence type="ECO:0000313" key="11">
    <source>
        <dbReference type="Proteomes" id="UP000800096"/>
    </source>
</evidence>
<keyword evidence="5 8" id="KW-1133">Transmembrane helix</keyword>
<keyword evidence="11" id="KW-1185">Reference proteome</keyword>
<dbReference type="EMBL" id="ML979132">
    <property type="protein sequence ID" value="KAF1920559.1"/>
    <property type="molecule type" value="Genomic_DNA"/>
</dbReference>
<dbReference type="OrthoDB" id="418595at2759"/>
<evidence type="ECO:0000256" key="2">
    <source>
        <dbReference type="ARBA" id="ARBA00009045"/>
    </source>
</evidence>
<dbReference type="Gene3D" id="1.20.1540.10">
    <property type="entry name" value="Rhomboid-like"/>
    <property type="match status" value="1"/>
</dbReference>
<keyword evidence="4" id="KW-0378">Hydrolase</keyword>
<dbReference type="Proteomes" id="UP000800096">
    <property type="component" value="Unassembled WGS sequence"/>
</dbReference>
<evidence type="ECO:0000313" key="10">
    <source>
        <dbReference type="EMBL" id="KAF1920559.1"/>
    </source>
</evidence>
<feature type="transmembrane region" description="Helical" evidence="8">
    <location>
        <begin position="191"/>
        <end position="211"/>
    </location>
</feature>
<comment type="similarity">
    <text evidence="2">Belongs to the peptidase S54 family.</text>
</comment>
<name>A0A6A5QZ75_AMPQU</name>
<feature type="transmembrane region" description="Helical" evidence="8">
    <location>
        <begin position="70"/>
        <end position="87"/>
    </location>
</feature>
<dbReference type="PANTHER" id="PTHR43731:SF14">
    <property type="entry name" value="PRESENILIN-ASSOCIATED RHOMBOID-LIKE PROTEIN, MITOCHONDRIAL"/>
    <property type="match status" value="1"/>
</dbReference>
<dbReference type="Pfam" id="PF01694">
    <property type="entry name" value="Rhomboid"/>
    <property type="match status" value="1"/>
</dbReference>
<accession>A0A6A5QZ75</accession>
<evidence type="ECO:0000256" key="4">
    <source>
        <dbReference type="ARBA" id="ARBA00022801"/>
    </source>
</evidence>
<evidence type="ECO:0000256" key="7">
    <source>
        <dbReference type="SAM" id="MobiDB-lite"/>
    </source>
</evidence>
<evidence type="ECO:0000256" key="3">
    <source>
        <dbReference type="ARBA" id="ARBA00022692"/>
    </source>
</evidence>
<dbReference type="GO" id="GO:0016020">
    <property type="term" value="C:membrane"/>
    <property type="evidence" value="ECO:0007669"/>
    <property type="project" value="UniProtKB-SubCell"/>
</dbReference>
<feature type="transmembrane region" description="Helical" evidence="8">
    <location>
        <begin position="118"/>
        <end position="137"/>
    </location>
</feature>
<evidence type="ECO:0000256" key="1">
    <source>
        <dbReference type="ARBA" id="ARBA00004141"/>
    </source>
</evidence>
<protein>
    <recommendedName>
        <fullName evidence="9">Peptidase S54 rhomboid domain-containing protein</fullName>
    </recommendedName>
</protein>
<dbReference type="SUPFAM" id="SSF144091">
    <property type="entry name" value="Rhomboid-like"/>
    <property type="match status" value="1"/>
</dbReference>
<feature type="transmembrane region" description="Helical" evidence="8">
    <location>
        <begin position="149"/>
        <end position="171"/>
    </location>
</feature>
<dbReference type="AlphaFoldDB" id="A0A6A5QZ75"/>
<keyword evidence="3 8" id="KW-0812">Transmembrane</keyword>
<evidence type="ECO:0000256" key="8">
    <source>
        <dbReference type="SAM" id="Phobius"/>
    </source>
</evidence>
<evidence type="ECO:0000259" key="9">
    <source>
        <dbReference type="Pfam" id="PF01694"/>
    </source>
</evidence>